<keyword evidence="1" id="KW-0472">Membrane</keyword>
<dbReference type="AlphaFoldDB" id="A0A0U5CXT5"/>
<dbReference type="Pfam" id="PF04018">
    <property type="entry name" value="VCA0040-like"/>
    <property type="match status" value="1"/>
</dbReference>
<evidence type="ECO:0000313" key="2">
    <source>
        <dbReference type="EMBL" id="CQH55714.1"/>
    </source>
</evidence>
<protein>
    <submittedName>
        <fullName evidence="2">DUF368 family protein</fullName>
    </submittedName>
</protein>
<feature type="transmembrane region" description="Helical" evidence="1">
    <location>
        <begin position="222"/>
        <end position="243"/>
    </location>
</feature>
<feature type="transmembrane region" description="Helical" evidence="1">
    <location>
        <begin position="280"/>
        <end position="302"/>
    </location>
</feature>
<dbReference type="Proteomes" id="UP000066737">
    <property type="component" value="Chromosome I"/>
</dbReference>
<dbReference type="PANTHER" id="PTHR37308:SF1">
    <property type="entry name" value="POLYPRENYL-PHOSPHATE TRANSPORTER"/>
    <property type="match status" value="1"/>
</dbReference>
<evidence type="ECO:0000313" key="3">
    <source>
        <dbReference type="Proteomes" id="UP000066737"/>
    </source>
</evidence>
<accession>A0A0U5CXT5</accession>
<dbReference type="RefSeq" id="WP_059056683.1">
    <property type="nucleotide sequence ID" value="NZ_CEML01000002.1"/>
</dbReference>
<dbReference type="KEGG" id="hhb:Hhub_2272"/>
<keyword evidence="1" id="KW-0812">Transmembrane</keyword>
<evidence type="ECO:0000256" key="1">
    <source>
        <dbReference type="SAM" id="Phobius"/>
    </source>
</evidence>
<dbReference type="OrthoDB" id="313161at2157"/>
<dbReference type="PANTHER" id="PTHR37308">
    <property type="entry name" value="INTEGRAL MEMBRANE PROTEIN"/>
    <property type="match status" value="1"/>
</dbReference>
<gene>
    <name evidence="2" type="ORF">HHUB_2272</name>
</gene>
<organism evidence="2 3">
    <name type="scientific">Halobacterium hubeiense</name>
    <dbReference type="NCBI Taxonomy" id="1407499"/>
    <lineage>
        <taxon>Archaea</taxon>
        <taxon>Methanobacteriati</taxon>
        <taxon>Methanobacteriota</taxon>
        <taxon>Stenosarchaea group</taxon>
        <taxon>Halobacteria</taxon>
        <taxon>Halobacteriales</taxon>
        <taxon>Halobacteriaceae</taxon>
        <taxon>Halobacterium</taxon>
    </lineage>
</organism>
<feature type="transmembrane region" description="Helical" evidence="1">
    <location>
        <begin position="111"/>
        <end position="128"/>
    </location>
</feature>
<feature type="transmembrane region" description="Helical" evidence="1">
    <location>
        <begin position="249"/>
        <end position="268"/>
    </location>
</feature>
<proteinExistence type="predicted"/>
<feature type="transmembrane region" description="Helical" evidence="1">
    <location>
        <begin position="164"/>
        <end position="191"/>
    </location>
</feature>
<name>A0A0U5CXT5_9EURY</name>
<feature type="transmembrane region" description="Helical" evidence="1">
    <location>
        <begin position="82"/>
        <end position="105"/>
    </location>
</feature>
<dbReference type="GeneID" id="26658919"/>
<reference evidence="3" key="1">
    <citation type="journal article" date="2016" name="Environ. Microbiol.">
        <title>The complete genome of a viable archaeum isolated from 123-million-year-old rock salt.</title>
        <authorList>
            <person name="Jaakkola S.T."/>
            <person name="Pfeiffer F."/>
            <person name="Ravantti J.J."/>
            <person name="Guo Q."/>
            <person name="Liu Y."/>
            <person name="Chen X."/>
            <person name="Ma H."/>
            <person name="Yang C."/>
            <person name="Oksanen H.M."/>
            <person name="Bamford D.H."/>
        </authorList>
    </citation>
    <scope>NUCLEOTIDE SEQUENCE</scope>
    <source>
        <strain evidence="3">JI20-1</strain>
    </source>
</reference>
<feature type="transmembrane region" description="Helical" evidence="1">
    <location>
        <begin position="140"/>
        <end position="158"/>
    </location>
</feature>
<sequence>MAGHDWLAVYLKGAAMGAADAVPGVSGGTIALITGIYERLVGAIAALDPVEALGLLALVPQLGSADARGEFEETLVRMDVPFLALLGIGVVTAVVTVANVVHVAINDFPGVTFAFFFGLIAASVVVLLSEVTLDTPGRVGAAVVGFALAFVLSAQAQTGALPDVLPIVFLAGAIAICAMVLPGVSGSLLLLTLGLYDTMTSAVSDATDAALGGDLGATVEPVTTLVVFTAGAVVGVLSFARVVEWALDHYRAATLTFLVALMAGALRAPAIQISDANPEWTAASAGGVLVAGVLGAAVVLVLDATTDDLDY</sequence>
<dbReference type="STRING" id="1407499.HHUB_2272"/>
<keyword evidence="3" id="KW-1185">Reference proteome</keyword>
<dbReference type="InterPro" id="IPR007163">
    <property type="entry name" value="VCA0040-like"/>
</dbReference>
<keyword evidence="1" id="KW-1133">Transmembrane helix</keyword>
<dbReference type="EMBL" id="LN831302">
    <property type="protein sequence ID" value="CQH55714.1"/>
    <property type="molecule type" value="Genomic_DNA"/>
</dbReference>